<dbReference type="AlphaFoldDB" id="A0A402BBV3"/>
<dbReference type="OrthoDB" id="9780430at2"/>
<dbReference type="InterPro" id="IPR015813">
    <property type="entry name" value="Pyrv/PenolPyrv_kinase-like_dom"/>
</dbReference>
<sequence length="279" mass="29935">MVSIDLKIQRERAQRLRQLHHDPQLLVLPNVWDAASARIVEQAGFPAIATASTGIAAALGYGDGQQISREMMIAAIARITRVVDLPVTADIEAGYGDTPEEILHTVQQVIEAGAVGINIEDSLPHAPGQLVDMAAQVELIQALRHLDIPLVINARTDVFLLGIGEPGDRLQHAVRRANAYLQAGADCVYPIGRLDRSVTAELVKAINGPINILAGPPAPTLPELEQLGVARVSLAGDIMRAVLGHLRTIASELHQHGTYTSMQQDSLSGAEFSSLFDKE</sequence>
<dbReference type="EMBL" id="BIFT01000001">
    <property type="protein sequence ID" value="GCE28782.1"/>
    <property type="molecule type" value="Genomic_DNA"/>
</dbReference>
<dbReference type="Gene3D" id="3.20.20.60">
    <property type="entry name" value="Phosphoenolpyruvate-binding domains"/>
    <property type="match status" value="1"/>
</dbReference>
<reference evidence="2" key="1">
    <citation type="submission" date="2018-12" db="EMBL/GenBank/DDBJ databases">
        <title>Tengunoibacter tsumagoiensis gen. nov., sp. nov., Dictyobacter kobayashii sp. nov., D. alpinus sp. nov., and D. joshuensis sp. nov. and description of Dictyobacteraceae fam. nov. within the order Ktedonobacterales isolated from Tengu-no-mugimeshi.</title>
        <authorList>
            <person name="Wang C.M."/>
            <person name="Zheng Y."/>
            <person name="Sakai Y."/>
            <person name="Toyoda A."/>
            <person name="Minakuchi Y."/>
            <person name="Abe K."/>
            <person name="Yokota A."/>
            <person name="Yabe S."/>
        </authorList>
    </citation>
    <scope>NUCLEOTIDE SEQUENCE [LARGE SCALE GENOMIC DNA]</scope>
    <source>
        <strain evidence="2">Uno16</strain>
    </source>
</reference>
<dbReference type="InterPro" id="IPR040442">
    <property type="entry name" value="Pyrv_kinase-like_dom_sf"/>
</dbReference>
<dbReference type="Proteomes" id="UP000287171">
    <property type="component" value="Unassembled WGS sequence"/>
</dbReference>
<dbReference type="InterPro" id="IPR039556">
    <property type="entry name" value="ICL/PEPM"/>
</dbReference>
<dbReference type="GO" id="GO:0003824">
    <property type="term" value="F:catalytic activity"/>
    <property type="evidence" value="ECO:0007669"/>
    <property type="project" value="InterPro"/>
</dbReference>
<proteinExistence type="predicted"/>
<protein>
    <submittedName>
        <fullName evidence="1">Carboxyvinyl-carboxyphosphonate phosphorylmutase</fullName>
    </submittedName>
</protein>
<keyword evidence="2" id="KW-1185">Reference proteome</keyword>
<dbReference type="SUPFAM" id="SSF51621">
    <property type="entry name" value="Phosphoenolpyruvate/pyruvate domain"/>
    <property type="match status" value="1"/>
</dbReference>
<dbReference type="Pfam" id="PF13714">
    <property type="entry name" value="PEP_mutase"/>
    <property type="match status" value="1"/>
</dbReference>
<dbReference type="CDD" id="cd00377">
    <property type="entry name" value="ICL_PEPM"/>
    <property type="match status" value="1"/>
</dbReference>
<organism evidence="1 2">
    <name type="scientific">Dictyobacter alpinus</name>
    <dbReference type="NCBI Taxonomy" id="2014873"/>
    <lineage>
        <taxon>Bacteria</taxon>
        <taxon>Bacillati</taxon>
        <taxon>Chloroflexota</taxon>
        <taxon>Ktedonobacteria</taxon>
        <taxon>Ktedonobacterales</taxon>
        <taxon>Dictyobacteraceae</taxon>
        <taxon>Dictyobacter</taxon>
    </lineage>
</organism>
<evidence type="ECO:0000313" key="1">
    <source>
        <dbReference type="EMBL" id="GCE28782.1"/>
    </source>
</evidence>
<dbReference type="PANTHER" id="PTHR42905">
    <property type="entry name" value="PHOSPHOENOLPYRUVATE CARBOXYLASE"/>
    <property type="match status" value="1"/>
</dbReference>
<gene>
    <name evidence="1" type="ORF">KDA_42660</name>
</gene>
<dbReference type="PANTHER" id="PTHR42905:SF16">
    <property type="entry name" value="CARBOXYPHOSPHONOENOLPYRUVATE PHOSPHONOMUTASE-LIKE PROTEIN (AFU_ORTHOLOGUE AFUA_5G07230)"/>
    <property type="match status" value="1"/>
</dbReference>
<name>A0A402BBV3_9CHLR</name>
<dbReference type="RefSeq" id="WP_126628958.1">
    <property type="nucleotide sequence ID" value="NZ_BIFT01000001.1"/>
</dbReference>
<comment type="caution">
    <text evidence="1">The sequence shown here is derived from an EMBL/GenBank/DDBJ whole genome shotgun (WGS) entry which is preliminary data.</text>
</comment>
<evidence type="ECO:0000313" key="2">
    <source>
        <dbReference type="Proteomes" id="UP000287171"/>
    </source>
</evidence>
<accession>A0A402BBV3</accession>